<gene>
    <name evidence="1" type="ORF">OF122_06485</name>
</gene>
<proteinExistence type="predicted"/>
<evidence type="ECO:0000313" key="1">
    <source>
        <dbReference type="EMBL" id="UYQ73403.1"/>
    </source>
</evidence>
<sequence length="241" mass="27063">MKRSLQEKIDSGEIGDMSQLLAYVGEQGWSVVRNGVDYLGVENAEGKRFRVRFPFVNHTREARTKVSRELNEKRRDSLAGYWIYGLLAEHGEDRACYIGQAVDYVRRVKDHIRGREGRSSWDLARWAEARGVAVEFALLEFVPGQPRSHGPASAATVIEGLWLRRALAAGFQAPGMERWGGLPRPGAGVDLRWPEDEVAEARRPLALVIPDRLLPAQVAIRRARKRYATLEAMQPTSTDGT</sequence>
<protein>
    <submittedName>
        <fullName evidence="1">GIY-YIG nuclease family protein</fullName>
    </submittedName>
</protein>
<dbReference type="Proteomes" id="UP001163882">
    <property type="component" value="Chromosome"/>
</dbReference>
<reference evidence="1" key="1">
    <citation type="submission" date="2022-10" db="EMBL/GenBank/DDBJ databases">
        <title>YIM 151497 complete genome.</title>
        <authorList>
            <person name="Chen X."/>
        </authorList>
    </citation>
    <scope>NUCLEOTIDE SEQUENCE</scope>
    <source>
        <strain evidence="1">YIM 151497</strain>
    </source>
</reference>
<dbReference type="RefSeq" id="WP_264226989.1">
    <property type="nucleotide sequence ID" value="NZ_CP107716.1"/>
</dbReference>
<keyword evidence="2" id="KW-1185">Reference proteome</keyword>
<dbReference type="EMBL" id="CP107716">
    <property type="protein sequence ID" value="UYQ73403.1"/>
    <property type="molecule type" value="Genomic_DNA"/>
</dbReference>
<accession>A0ABY6IS53</accession>
<evidence type="ECO:0000313" key="2">
    <source>
        <dbReference type="Proteomes" id="UP001163882"/>
    </source>
</evidence>
<name>A0ABY6IS53_9HYPH</name>
<organism evidence="1 2">
    <name type="scientific">Pelagibacterium flavum</name>
    <dbReference type="NCBI Taxonomy" id="2984530"/>
    <lineage>
        <taxon>Bacteria</taxon>
        <taxon>Pseudomonadati</taxon>
        <taxon>Pseudomonadota</taxon>
        <taxon>Alphaproteobacteria</taxon>
        <taxon>Hyphomicrobiales</taxon>
        <taxon>Devosiaceae</taxon>
        <taxon>Pelagibacterium</taxon>
    </lineage>
</organism>